<sequence length="403" mass="44957">MFPIKDRKGRVVGFGGRVMNPEDQPKYLNTGDTPVFQKGKELYGLHEALEDRKNLTRIYVVEGYMDVIAMSENGINNSVATLGIATNRFHTQVLLQLVNEVIFCFDGDDAGRGAAWGALKNVLPVVNDGAEIKFLFLPEGEDPASLLEKESKEDFESRLEKSLLLSEYFIERLTLAIGTGSLEKKASLASKATELLRSMPESSIKKLLEAEVSNVTGLSKKDIQENSQSVATRKKKQTKFISPAQKDKEEKPFEPSGIIAKALASVVTYPELISEVDSTEWIKDLSRPEAHLLLQVIEYFKNSPNGQVADLLSSLDTDSASFIGSLLSGTPLLEEKNSVAYFHDCLEAMKKSNPTVRIQELKEQQTKEKLSEDETFELQQHLLSNLDKLDEEDKVLLRQLSQN</sequence>
<dbReference type="SUPFAM" id="SSF117023">
    <property type="entry name" value="DNA primase DnaG, C-terminal domain"/>
    <property type="match status" value="1"/>
</dbReference>
<reference evidence="3" key="1">
    <citation type="submission" date="2018-05" db="EMBL/GenBank/DDBJ databases">
        <authorList>
            <person name="Lanie J.A."/>
            <person name="Ng W.-L."/>
            <person name="Kazmierczak K.M."/>
            <person name="Andrzejewski T.M."/>
            <person name="Davidsen T.M."/>
            <person name="Wayne K.J."/>
            <person name="Tettelin H."/>
            <person name="Glass J.I."/>
            <person name="Rusch D."/>
            <person name="Podicherti R."/>
            <person name="Tsui H.-C.T."/>
            <person name="Winkler M.E."/>
        </authorList>
    </citation>
    <scope>NUCLEOTIDE SEQUENCE</scope>
</reference>
<organism evidence="3">
    <name type="scientific">marine metagenome</name>
    <dbReference type="NCBI Taxonomy" id="408172"/>
    <lineage>
        <taxon>unclassified sequences</taxon>
        <taxon>metagenomes</taxon>
        <taxon>ecological metagenomes</taxon>
    </lineage>
</organism>
<dbReference type="Pfam" id="PF08278">
    <property type="entry name" value="DnaG_DnaB_bind"/>
    <property type="match status" value="1"/>
</dbReference>
<dbReference type="GO" id="GO:0006269">
    <property type="term" value="P:DNA replication, synthesis of primer"/>
    <property type="evidence" value="ECO:0007669"/>
    <property type="project" value="InterPro"/>
</dbReference>
<dbReference type="Gene3D" id="3.90.980.10">
    <property type="entry name" value="DNA primase, catalytic core, N-terminal domain"/>
    <property type="match status" value="1"/>
</dbReference>
<dbReference type="SMART" id="SM00493">
    <property type="entry name" value="TOPRIM"/>
    <property type="match status" value="1"/>
</dbReference>
<evidence type="ECO:0000313" key="3">
    <source>
        <dbReference type="EMBL" id="SUZ48532.1"/>
    </source>
</evidence>
<dbReference type="FunFam" id="3.40.1360.10:FF:000002">
    <property type="entry name" value="DNA primase"/>
    <property type="match status" value="1"/>
</dbReference>
<dbReference type="InterPro" id="IPR050219">
    <property type="entry name" value="DnaG_primase"/>
</dbReference>
<accession>A0A381N1Q5</accession>
<evidence type="ECO:0000259" key="2">
    <source>
        <dbReference type="PROSITE" id="PS50880"/>
    </source>
</evidence>
<dbReference type="Gene3D" id="1.20.50.20">
    <property type="entry name" value="DnaG, RNA polymerase domain, helical bundle"/>
    <property type="match status" value="1"/>
</dbReference>
<gene>
    <name evidence="3" type="ORF">METZ01_LOCUS1386</name>
</gene>
<dbReference type="InterPro" id="IPR013264">
    <property type="entry name" value="DNAG_N"/>
</dbReference>
<dbReference type="PROSITE" id="PS50880">
    <property type="entry name" value="TOPRIM"/>
    <property type="match status" value="1"/>
</dbReference>
<dbReference type="Pfam" id="PF08275">
    <property type="entry name" value="DNAG_N"/>
    <property type="match status" value="1"/>
</dbReference>
<protein>
    <recommendedName>
        <fullName evidence="2">Toprim domain-containing protein</fullName>
    </recommendedName>
</protein>
<dbReference type="Gene3D" id="1.10.860.10">
    <property type="entry name" value="DNAb Helicase, Chain A"/>
    <property type="match status" value="1"/>
</dbReference>
<evidence type="ECO:0000256" key="1">
    <source>
        <dbReference type="SAM" id="MobiDB-lite"/>
    </source>
</evidence>
<dbReference type="InterPro" id="IPR037068">
    <property type="entry name" value="DNA_primase_core_N_sf"/>
</dbReference>
<feature type="domain" description="Toprim" evidence="2">
    <location>
        <begin position="56"/>
        <end position="138"/>
    </location>
</feature>
<name>A0A381N1Q5_9ZZZZ</name>
<feature type="region of interest" description="Disordered" evidence="1">
    <location>
        <begin position="226"/>
        <end position="252"/>
    </location>
</feature>
<dbReference type="InterPro" id="IPR016136">
    <property type="entry name" value="DNA_helicase_N/primase_C"/>
</dbReference>
<dbReference type="AlphaFoldDB" id="A0A381N1Q5"/>
<dbReference type="SMART" id="SM00766">
    <property type="entry name" value="DnaG_DnaB_bind"/>
    <property type="match status" value="1"/>
</dbReference>
<dbReference type="Gene3D" id="3.40.1360.10">
    <property type="match status" value="1"/>
</dbReference>
<dbReference type="InterPro" id="IPR034151">
    <property type="entry name" value="TOPRIM_DnaG_bac"/>
</dbReference>
<dbReference type="CDD" id="cd03364">
    <property type="entry name" value="TOPRIM_DnaG_primases"/>
    <property type="match status" value="1"/>
</dbReference>
<proteinExistence type="predicted"/>
<dbReference type="PANTHER" id="PTHR30313:SF2">
    <property type="entry name" value="DNA PRIMASE"/>
    <property type="match status" value="1"/>
</dbReference>
<dbReference type="PANTHER" id="PTHR30313">
    <property type="entry name" value="DNA PRIMASE"/>
    <property type="match status" value="1"/>
</dbReference>
<dbReference type="InterPro" id="IPR019475">
    <property type="entry name" value="DNA_primase_DnaB-bd"/>
</dbReference>
<dbReference type="Pfam" id="PF13155">
    <property type="entry name" value="Toprim_2"/>
    <property type="match status" value="1"/>
</dbReference>
<dbReference type="InterPro" id="IPR013173">
    <property type="entry name" value="DNA_primase_DnaG_DnaB-bd_dom"/>
</dbReference>
<dbReference type="EMBL" id="UINC01000073">
    <property type="protein sequence ID" value="SUZ48532.1"/>
    <property type="molecule type" value="Genomic_DNA"/>
</dbReference>
<dbReference type="SUPFAM" id="SSF56731">
    <property type="entry name" value="DNA primase core"/>
    <property type="match status" value="1"/>
</dbReference>
<dbReference type="GO" id="GO:0005737">
    <property type="term" value="C:cytoplasm"/>
    <property type="evidence" value="ECO:0007669"/>
    <property type="project" value="TreeGrafter"/>
</dbReference>
<dbReference type="Pfam" id="PF10410">
    <property type="entry name" value="DnaB_bind"/>
    <property type="match status" value="1"/>
</dbReference>
<dbReference type="InterPro" id="IPR006171">
    <property type="entry name" value="TOPRIM_dom"/>
</dbReference>